<dbReference type="AlphaFoldDB" id="A0AAW4U3D7"/>
<dbReference type="PANTHER" id="PTHR23416:SF23">
    <property type="entry name" value="ACETYLTRANSFERASE C18B11.09C-RELATED"/>
    <property type="match status" value="1"/>
</dbReference>
<dbReference type="CDD" id="cd03357">
    <property type="entry name" value="LbH_MAT_GAT"/>
    <property type="match status" value="1"/>
</dbReference>
<evidence type="ECO:0000259" key="5">
    <source>
        <dbReference type="SMART" id="SM01266"/>
    </source>
</evidence>
<dbReference type="InterPro" id="IPR024688">
    <property type="entry name" value="Mac_dom"/>
</dbReference>
<dbReference type="RefSeq" id="WP_227152511.1">
    <property type="nucleotide sequence ID" value="NZ_JAGZOV010000001.1"/>
</dbReference>
<dbReference type="PROSITE" id="PS00101">
    <property type="entry name" value="HEXAPEP_TRANSFERASES"/>
    <property type="match status" value="1"/>
</dbReference>
<keyword evidence="3" id="KW-0677">Repeat</keyword>
<evidence type="ECO:0000256" key="4">
    <source>
        <dbReference type="ARBA" id="ARBA00023315"/>
    </source>
</evidence>
<dbReference type="PANTHER" id="PTHR23416">
    <property type="entry name" value="SIALIC ACID SYNTHASE-RELATED"/>
    <property type="match status" value="1"/>
</dbReference>
<dbReference type="FunFam" id="2.160.10.10:FF:000025">
    <property type="entry name" value="Hexapeptide-repeat containing-acetyltransferase"/>
    <property type="match status" value="1"/>
</dbReference>
<accession>A0AAW4U3D7</accession>
<proteinExistence type="inferred from homology"/>
<evidence type="ECO:0000256" key="1">
    <source>
        <dbReference type="ARBA" id="ARBA00007274"/>
    </source>
</evidence>
<sequence>MSELSKCLQGKQFNCIDDELVSIITKARRLTKQYNQTKFEDTIQKDSILSELFAKIGNNVKIDVPFYCDYGQHISIGNNVIININCTFVDCNKITIGNNVLIASNVQIYTATHPVNISDRLLDNWSYNNPHAFFNTYALPVTIEDNVWIGGGVIILPGVTIGKNSVIGAGSVVNKSIPPNSLAVGNPCKVIRKINNKN</sequence>
<comment type="caution">
    <text evidence="6">The sequence shown here is derived from an EMBL/GenBank/DDBJ whole genome shotgun (WGS) entry which is preliminary data.</text>
</comment>
<protein>
    <submittedName>
        <fullName evidence="6">Sugar O-acetyltransferase</fullName>
    </submittedName>
</protein>
<reference evidence="6" key="1">
    <citation type="submission" date="2021-10" db="EMBL/GenBank/DDBJ databases">
        <title>Collection of gut derived symbiotic bacterial strains cultured from healthy donors.</title>
        <authorList>
            <person name="Lin H."/>
            <person name="Littmann E."/>
            <person name="Claire K."/>
            <person name="Pamer E."/>
        </authorList>
    </citation>
    <scope>NUCLEOTIDE SEQUENCE</scope>
    <source>
        <strain evidence="6">MSK.7.16</strain>
    </source>
</reference>
<comment type="similarity">
    <text evidence="1">Belongs to the transferase hexapeptide repeat family.</text>
</comment>
<dbReference type="Pfam" id="PF00132">
    <property type="entry name" value="Hexapep"/>
    <property type="match status" value="1"/>
</dbReference>
<gene>
    <name evidence="6" type="ORF">LIY65_00500</name>
</gene>
<dbReference type="Pfam" id="PF12464">
    <property type="entry name" value="Mac"/>
    <property type="match status" value="1"/>
</dbReference>
<dbReference type="Proteomes" id="UP001198190">
    <property type="component" value="Unassembled WGS sequence"/>
</dbReference>
<dbReference type="GO" id="GO:0008374">
    <property type="term" value="F:O-acyltransferase activity"/>
    <property type="evidence" value="ECO:0007669"/>
    <property type="project" value="TreeGrafter"/>
</dbReference>
<dbReference type="GO" id="GO:0016407">
    <property type="term" value="F:acetyltransferase activity"/>
    <property type="evidence" value="ECO:0007669"/>
    <property type="project" value="InterPro"/>
</dbReference>
<dbReference type="InterPro" id="IPR051159">
    <property type="entry name" value="Hexapeptide_acetyltransf"/>
</dbReference>
<dbReference type="InterPro" id="IPR001451">
    <property type="entry name" value="Hexapep"/>
</dbReference>
<evidence type="ECO:0000313" key="7">
    <source>
        <dbReference type="Proteomes" id="UP001198190"/>
    </source>
</evidence>
<dbReference type="SUPFAM" id="SSF51161">
    <property type="entry name" value="Trimeric LpxA-like enzymes"/>
    <property type="match status" value="1"/>
</dbReference>
<name>A0AAW4U3D7_9FIRM</name>
<evidence type="ECO:0000313" key="6">
    <source>
        <dbReference type="EMBL" id="MCB6827159.1"/>
    </source>
</evidence>
<keyword evidence="2" id="KW-0808">Transferase</keyword>
<dbReference type="EMBL" id="JAJCGD010000001">
    <property type="protein sequence ID" value="MCB6827159.1"/>
    <property type="molecule type" value="Genomic_DNA"/>
</dbReference>
<keyword evidence="4" id="KW-0012">Acyltransferase</keyword>
<evidence type="ECO:0000256" key="2">
    <source>
        <dbReference type="ARBA" id="ARBA00022679"/>
    </source>
</evidence>
<dbReference type="Gene3D" id="2.160.10.10">
    <property type="entry name" value="Hexapeptide repeat proteins"/>
    <property type="match status" value="1"/>
</dbReference>
<dbReference type="SMART" id="SM01266">
    <property type="entry name" value="Mac"/>
    <property type="match status" value="1"/>
</dbReference>
<dbReference type="InterPro" id="IPR011004">
    <property type="entry name" value="Trimer_LpxA-like_sf"/>
</dbReference>
<organism evidence="6 7">
    <name type="scientific">Megamonas funiformis</name>
    <dbReference type="NCBI Taxonomy" id="437897"/>
    <lineage>
        <taxon>Bacteria</taxon>
        <taxon>Bacillati</taxon>
        <taxon>Bacillota</taxon>
        <taxon>Negativicutes</taxon>
        <taxon>Selenomonadales</taxon>
        <taxon>Selenomonadaceae</taxon>
        <taxon>Megamonas</taxon>
    </lineage>
</organism>
<feature type="domain" description="Maltose/galactoside acetyltransferase" evidence="5">
    <location>
        <begin position="4"/>
        <end position="58"/>
    </location>
</feature>
<evidence type="ECO:0000256" key="3">
    <source>
        <dbReference type="ARBA" id="ARBA00022737"/>
    </source>
</evidence>
<dbReference type="InterPro" id="IPR018357">
    <property type="entry name" value="Hexapep_transf_CS"/>
</dbReference>